<feature type="region of interest" description="Disordered" evidence="1">
    <location>
        <begin position="186"/>
        <end position="212"/>
    </location>
</feature>
<proteinExistence type="predicted"/>
<reference evidence="2 3" key="1">
    <citation type="submission" date="2011-12" db="EMBL/GenBank/DDBJ databases">
        <authorList>
            <person name="Kriszt B."/>
            <person name="Tancsics A."/>
            <person name="Cserhati M."/>
            <person name="Toth A."/>
            <person name="Nagy I."/>
            <person name="Horvath B."/>
            <person name="Tamura T."/>
            <person name="Kukolya J."/>
            <person name="Szoboszlay S."/>
        </authorList>
    </citation>
    <scope>NUCLEOTIDE SEQUENCE [LARGE SCALE GENOMIC DNA]</scope>
    <source>
        <strain evidence="2 3">AK37</strain>
    </source>
</reference>
<dbReference type="SUPFAM" id="SSF52540">
    <property type="entry name" value="P-loop containing nucleoside triphosphate hydrolases"/>
    <property type="match status" value="1"/>
</dbReference>
<evidence type="ECO:0000313" key="3">
    <source>
        <dbReference type="Proteomes" id="UP000005064"/>
    </source>
</evidence>
<dbReference type="Proteomes" id="UP000005064">
    <property type="component" value="Unassembled WGS sequence"/>
</dbReference>
<dbReference type="EMBL" id="AHBW01000026">
    <property type="protein sequence ID" value="EHK86396.1"/>
    <property type="molecule type" value="Genomic_DNA"/>
</dbReference>
<feature type="compositionally biased region" description="Basic and acidic residues" evidence="1">
    <location>
        <begin position="146"/>
        <end position="156"/>
    </location>
</feature>
<name>H0JL61_9NOCA</name>
<evidence type="ECO:0008006" key="4">
    <source>
        <dbReference type="Google" id="ProtNLM"/>
    </source>
</evidence>
<dbReference type="PATRIC" id="fig|1114960.4.peg.302"/>
<accession>H0JL61</accession>
<gene>
    <name evidence="2" type="ORF">AK37_01572</name>
</gene>
<dbReference type="RefSeq" id="WP_006550314.1">
    <property type="nucleotide sequence ID" value="NZ_AHBW01000026.1"/>
</dbReference>
<feature type="region of interest" description="Disordered" evidence="1">
    <location>
        <begin position="135"/>
        <end position="159"/>
    </location>
</feature>
<comment type="caution">
    <text evidence="2">The sequence shown here is derived from an EMBL/GenBank/DDBJ whole genome shotgun (WGS) entry which is preliminary data.</text>
</comment>
<dbReference type="AlphaFoldDB" id="H0JL61"/>
<sequence length="259" mass="28726">MLTVVIGPPAAGKSTWCRQQAGPDDVIIDHDLIALALSPPRDGESKHEHSKAVKAVTKAARQAAIDKALTLSRDVDVYLIHSTPSRQLLDTYRARGARIQVIDPGMDVVLERAKRERPWWMQGAIRNWYAQQDPTRGVTKGKRPASRHERGLGTRHDHQRTRLMSAHIDGTACWWCGEPMYRDRTRNPDYDPDGGPASGSLAADHTHARTHGGEVADRLLHGLCNKRRGDGSRDHLRPTAPPPAEPSDAPRALTTRAWL</sequence>
<protein>
    <recommendedName>
        <fullName evidence="4">HNH endonuclease</fullName>
    </recommendedName>
</protein>
<dbReference type="InterPro" id="IPR027417">
    <property type="entry name" value="P-loop_NTPase"/>
</dbReference>
<feature type="compositionally biased region" description="Basic and acidic residues" evidence="1">
    <location>
        <begin position="227"/>
        <end position="237"/>
    </location>
</feature>
<evidence type="ECO:0000313" key="2">
    <source>
        <dbReference type="EMBL" id="EHK86396.1"/>
    </source>
</evidence>
<evidence type="ECO:0000256" key="1">
    <source>
        <dbReference type="SAM" id="MobiDB-lite"/>
    </source>
</evidence>
<feature type="region of interest" description="Disordered" evidence="1">
    <location>
        <begin position="224"/>
        <end position="259"/>
    </location>
</feature>
<organism evidence="2 3">
    <name type="scientific">Rhodococcus pyridinivorans AK37</name>
    <dbReference type="NCBI Taxonomy" id="1114960"/>
    <lineage>
        <taxon>Bacteria</taxon>
        <taxon>Bacillati</taxon>
        <taxon>Actinomycetota</taxon>
        <taxon>Actinomycetes</taxon>
        <taxon>Mycobacteriales</taxon>
        <taxon>Nocardiaceae</taxon>
        <taxon>Rhodococcus</taxon>
    </lineage>
</organism>
<dbReference type="Gene3D" id="3.40.50.300">
    <property type="entry name" value="P-loop containing nucleotide triphosphate hydrolases"/>
    <property type="match status" value="1"/>
</dbReference>